<dbReference type="EMBL" id="CP009054">
    <property type="protein sequence ID" value="AII12173.1"/>
    <property type="molecule type" value="Genomic_DNA"/>
</dbReference>
<protein>
    <submittedName>
        <fullName evidence="1">Uncharacterized protein</fullName>
    </submittedName>
</protein>
<dbReference type="AlphaFoldDB" id="A0ABC8A4T4"/>
<dbReference type="KEGG" id="llx:NCDO2118_0679"/>
<name>A0ABC8A4T4_LACLL</name>
<sequence length="93" mass="10771">MCDTGLTSHSIIGQEFDKVIVPLDSNFFYKEQTIIDRNTGENKVIKLLETTDNYYPLEKMLYQNLTRTRGKIEFVIIGNRSIFNEICGLLDSF</sequence>
<accession>A0ABC8A4T4</accession>
<dbReference type="Proteomes" id="UP000028594">
    <property type="component" value="Chromosome"/>
</dbReference>
<evidence type="ECO:0000313" key="1">
    <source>
        <dbReference type="EMBL" id="AII12173.1"/>
    </source>
</evidence>
<evidence type="ECO:0000313" key="2">
    <source>
        <dbReference type="Proteomes" id="UP000028594"/>
    </source>
</evidence>
<gene>
    <name evidence="1" type="ORF">NCDO2118_0679</name>
</gene>
<reference evidence="1 2" key="1">
    <citation type="submission" date="2014-07" db="EMBL/GenBank/DDBJ databases">
        <title>Genome sequence of Lactococcus lactis subsp. lactis NCDO 2118, a GABA-producing strain.</title>
        <authorList>
            <person name="Oliveira L.C."/>
            <person name="Saraiva T.D.L."/>
            <person name="Soares S.C."/>
            <person name="Ramos R.T.J."/>
            <person name="Sa P.H.C.G."/>
            <person name="Carneiro A.R."/>
            <person name="Miranda F."/>
            <person name="Freire M."/>
            <person name="Renan W."/>
            <person name="Oliveira A.F.Jr."/>
            <person name="Santos A.R."/>
            <person name="Pinto A.C."/>
            <person name="Souza B.M."/>
            <person name="Castro C.P."/>
            <person name="Diniz C.A.A."/>
            <person name="Rocha C.S."/>
            <person name="Mariano D.C.B."/>
            <person name="Aguiar E.L."/>
            <person name="Folador E.L."/>
            <person name="Barbosa E.G.V."/>
            <person name="Aburjaile F.F."/>
            <person name="Goncalves L.A."/>
            <person name="Guimaraes L.C."/>
            <person name="Azevedo M.S.P."/>
            <person name="Agresti P.C.M."/>
            <person name="Faria R.F."/>
            <person name="Tiwari S."/>
            <person name="Almeida S.S."/>
            <person name="Hassan S.S."/>
            <person name="Pereira V.B."/>
            <person name="Abreu V.A.C."/>
            <person name="Pereira U.P."/>
            <person name="Dorella F.A."/>
            <person name="Carvalho A.F."/>
            <person name="Pereira F.L."/>
            <person name="Leal C.A.G."/>
            <person name="Figueiredo H.C.P."/>
            <person name="Silva A."/>
            <person name="Miyoshi A."/>
            <person name="Azevedo V."/>
        </authorList>
    </citation>
    <scope>NUCLEOTIDE SEQUENCE [LARGE SCALE GENOMIC DNA]</scope>
    <source>
        <strain evidence="1 2">NCDO 2118</strain>
    </source>
</reference>
<dbReference type="RefSeq" id="WP_012897379.1">
    <property type="nucleotide sequence ID" value="NZ_CP009054.1"/>
</dbReference>
<organism evidence="1 2">
    <name type="scientific">Lactococcus lactis subsp. lactis NCDO 2118</name>
    <dbReference type="NCBI Taxonomy" id="1117941"/>
    <lineage>
        <taxon>Bacteria</taxon>
        <taxon>Bacillati</taxon>
        <taxon>Bacillota</taxon>
        <taxon>Bacilli</taxon>
        <taxon>Lactobacillales</taxon>
        <taxon>Streptococcaceae</taxon>
        <taxon>Lactococcus</taxon>
    </lineage>
</organism>
<proteinExistence type="predicted"/>